<reference evidence="3" key="1">
    <citation type="submission" date="2014-03" db="EMBL/GenBank/DDBJ databases">
        <authorList>
            <person name="Aksoy S."/>
            <person name="Warren W."/>
            <person name="Wilson R.K."/>
        </authorList>
    </citation>
    <scope>NUCLEOTIDE SEQUENCE [LARGE SCALE GENOMIC DNA]</scope>
    <source>
        <strain evidence="3">IAEA</strain>
    </source>
</reference>
<accession>A0A1A9WKI9</accession>
<reference evidence="2" key="2">
    <citation type="submission" date="2020-05" db="UniProtKB">
        <authorList>
            <consortium name="EnsemblMetazoa"/>
        </authorList>
    </citation>
    <scope>IDENTIFICATION</scope>
    <source>
        <strain evidence="2">IAEA</strain>
    </source>
</reference>
<dbReference type="EnsemblMetazoa" id="GBRI023029-RA">
    <property type="protein sequence ID" value="GBRI023029-PA"/>
    <property type="gene ID" value="GBRI023029"/>
</dbReference>
<evidence type="ECO:0000313" key="3">
    <source>
        <dbReference type="Proteomes" id="UP000091820"/>
    </source>
</evidence>
<proteinExistence type="predicted"/>
<dbReference type="AlphaFoldDB" id="A0A1A9WKI9"/>
<keyword evidence="1" id="KW-0812">Transmembrane</keyword>
<feature type="transmembrane region" description="Helical" evidence="1">
    <location>
        <begin position="48"/>
        <end position="71"/>
    </location>
</feature>
<organism evidence="2 3">
    <name type="scientific">Glossina brevipalpis</name>
    <dbReference type="NCBI Taxonomy" id="37001"/>
    <lineage>
        <taxon>Eukaryota</taxon>
        <taxon>Metazoa</taxon>
        <taxon>Ecdysozoa</taxon>
        <taxon>Arthropoda</taxon>
        <taxon>Hexapoda</taxon>
        <taxon>Insecta</taxon>
        <taxon>Pterygota</taxon>
        <taxon>Neoptera</taxon>
        <taxon>Endopterygota</taxon>
        <taxon>Diptera</taxon>
        <taxon>Brachycera</taxon>
        <taxon>Muscomorpha</taxon>
        <taxon>Hippoboscoidea</taxon>
        <taxon>Glossinidae</taxon>
        <taxon>Glossina</taxon>
    </lineage>
</organism>
<sequence>MNPPTSSMQLFDFKYLLFLLMYIILPGIDNHYYNVMYNFSKFEAASQLFGSVLSVILINRGMFGFIFLIAIPSSNQKNFFRIVFNELPLASREKYAVTQAIYLGKWVVNLRMRYMNCNKHLRFLLEKLI</sequence>
<dbReference type="VEuPathDB" id="VectorBase:GBRI023029"/>
<evidence type="ECO:0000313" key="2">
    <source>
        <dbReference type="EnsemblMetazoa" id="GBRI023029-PA"/>
    </source>
</evidence>
<evidence type="ECO:0000256" key="1">
    <source>
        <dbReference type="SAM" id="Phobius"/>
    </source>
</evidence>
<keyword evidence="1" id="KW-1133">Transmembrane helix</keyword>
<keyword evidence="1" id="KW-0472">Membrane</keyword>
<dbReference type="Proteomes" id="UP000091820">
    <property type="component" value="Unassembled WGS sequence"/>
</dbReference>
<name>A0A1A9WKI9_9MUSC</name>
<protein>
    <submittedName>
        <fullName evidence="2">Uncharacterized protein</fullName>
    </submittedName>
</protein>
<keyword evidence="3" id="KW-1185">Reference proteome</keyword>
<feature type="transmembrane region" description="Helical" evidence="1">
    <location>
        <begin position="12"/>
        <end position="28"/>
    </location>
</feature>